<feature type="non-terminal residue" evidence="1">
    <location>
        <position position="1"/>
    </location>
</feature>
<evidence type="ECO:0000313" key="1">
    <source>
        <dbReference type="EMBL" id="GAH25154.1"/>
    </source>
</evidence>
<dbReference type="AlphaFoldDB" id="X1F6Z2"/>
<comment type="caution">
    <text evidence="1">The sequence shown here is derived from an EMBL/GenBank/DDBJ whole genome shotgun (WGS) entry which is preliminary data.</text>
</comment>
<gene>
    <name evidence="1" type="ORF">S03H2_05296</name>
</gene>
<name>X1F6Z2_9ZZZZ</name>
<sequence>QVWLSTPGETFFGDNTTIYFDDRYWIKAPDHRLLIFTYNTDDTYPHMLQVRIGQVLEDVFISSFLPGLAQKDVAQMIAKILTAQEDVKAAQQKELIEYFTGRL</sequence>
<proteinExistence type="predicted"/>
<reference evidence="1" key="1">
    <citation type="journal article" date="2014" name="Front. Microbiol.">
        <title>High frequency of phylogenetically diverse reductive dehalogenase-homologous genes in deep subseafloor sedimentary metagenomes.</title>
        <authorList>
            <person name="Kawai M."/>
            <person name="Futagami T."/>
            <person name="Toyoda A."/>
            <person name="Takaki Y."/>
            <person name="Nishi S."/>
            <person name="Hori S."/>
            <person name="Arai W."/>
            <person name="Tsubouchi T."/>
            <person name="Morono Y."/>
            <person name="Uchiyama I."/>
            <person name="Ito T."/>
            <person name="Fujiyama A."/>
            <person name="Inagaki F."/>
            <person name="Takami H."/>
        </authorList>
    </citation>
    <scope>NUCLEOTIDE SEQUENCE</scope>
    <source>
        <strain evidence="1">Expedition CK06-06</strain>
    </source>
</reference>
<dbReference type="EMBL" id="BARU01002194">
    <property type="protein sequence ID" value="GAH25154.1"/>
    <property type="molecule type" value="Genomic_DNA"/>
</dbReference>
<protein>
    <submittedName>
        <fullName evidence="1">Uncharacterized protein</fullName>
    </submittedName>
</protein>
<accession>X1F6Z2</accession>
<organism evidence="1">
    <name type="scientific">marine sediment metagenome</name>
    <dbReference type="NCBI Taxonomy" id="412755"/>
    <lineage>
        <taxon>unclassified sequences</taxon>
        <taxon>metagenomes</taxon>
        <taxon>ecological metagenomes</taxon>
    </lineage>
</organism>